<dbReference type="STRING" id="314283.MED297_06284"/>
<reference evidence="1 2" key="1">
    <citation type="submission" date="2006-02" db="EMBL/GenBank/DDBJ databases">
        <authorList>
            <person name="Pinhassi J."/>
            <person name="Pedros-Alio C."/>
            <person name="Ferriera S."/>
            <person name="Johnson J."/>
            <person name="Kravitz S."/>
            <person name="Halpern A."/>
            <person name="Remington K."/>
            <person name="Beeson K."/>
            <person name="Tran B."/>
            <person name="Rogers Y.-H."/>
            <person name="Friedman R."/>
            <person name="Venter J.C."/>
        </authorList>
    </citation>
    <scope>NUCLEOTIDE SEQUENCE [LARGE SCALE GENOMIC DNA]</scope>
    <source>
        <strain evidence="1 2">MED297</strain>
    </source>
</reference>
<organism evidence="1 2">
    <name type="scientific">Reinekea blandensis MED297</name>
    <dbReference type="NCBI Taxonomy" id="314283"/>
    <lineage>
        <taxon>Bacteria</taxon>
        <taxon>Pseudomonadati</taxon>
        <taxon>Pseudomonadota</taxon>
        <taxon>Gammaproteobacteria</taxon>
        <taxon>Oceanospirillales</taxon>
        <taxon>Saccharospirillaceae</taxon>
        <taxon>Reinekea</taxon>
    </lineage>
</organism>
<dbReference type="Proteomes" id="UP000005953">
    <property type="component" value="Unassembled WGS sequence"/>
</dbReference>
<name>A4BDJ1_9GAMM</name>
<dbReference type="EMBL" id="AAOE01000007">
    <property type="protein sequence ID" value="EAR09935.1"/>
    <property type="molecule type" value="Genomic_DNA"/>
</dbReference>
<gene>
    <name evidence="1" type="ORF">MED297_06284</name>
</gene>
<protein>
    <submittedName>
        <fullName evidence="1">Uncharacterized protein</fullName>
    </submittedName>
</protein>
<dbReference type="AlphaFoldDB" id="A4BDJ1"/>
<proteinExistence type="predicted"/>
<sequence length="55" mass="6204">MDFAVRETDAQIPDIVRLLYDLYDSEPERGLQSDTLQGFGCLGIKLDLGLGYLRI</sequence>
<evidence type="ECO:0000313" key="2">
    <source>
        <dbReference type="Proteomes" id="UP000005953"/>
    </source>
</evidence>
<evidence type="ECO:0000313" key="1">
    <source>
        <dbReference type="EMBL" id="EAR09935.1"/>
    </source>
</evidence>
<dbReference type="HOGENOM" id="CLU_3029189_0_0_6"/>
<keyword evidence="2" id="KW-1185">Reference proteome</keyword>
<accession>A4BDJ1</accession>
<comment type="caution">
    <text evidence="1">The sequence shown here is derived from an EMBL/GenBank/DDBJ whole genome shotgun (WGS) entry which is preliminary data.</text>
</comment>